<evidence type="ECO:0000313" key="1">
    <source>
        <dbReference type="EMBL" id="KKK79851.1"/>
    </source>
</evidence>
<dbReference type="AlphaFoldDB" id="A0A0F9B5P4"/>
<proteinExistence type="predicted"/>
<reference evidence="1" key="1">
    <citation type="journal article" date="2015" name="Nature">
        <title>Complex archaea that bridge the gap between prokaryotes and eukaryotes.</title>
        <authorList>
            <person name="Spang A."/>
            <person name="Saw J.H."/>
            <person name="Jorgensen S.L."/>
            <person name="Zaremba-Niedzwiedzka K."/>
            <person name="Martijn J."/>
            <person name="Lind A.E."/>
            <person name="van Eijk R."/>
            <person name="Schleper C."/>
            <person name="Guy L."/>
            <person name="Ettema T.J."/>
        </authorList>
    </citation>
    <scope>NUCLEOTIDE SEQUENCE</scope>
</reference>
<name>A0A0F9B5P4_9ZZZZ</name>
<accession>A0A0F9B5P4</accession>
<dbReference type="EMBL" id="LAZR01053843">
    <property type="protein sequence ID" value="KKK79851.1"/>
    <property type="molecule type" value="Genomic_DNA"/>
</dbReference>
<comment type="caution">
    <text evidence="1">The sequence shown here is derived from an EMBL/GenBank/DDBJ whole genome shotgun (WGS) entry which is preliminary data.</text>
</comment>
<sequence>MEATATKIQEWKLVGCPGPKGQGQRFFMRVGQPDRFYICDNSGDAPDQTDDGPLRIDLSRRINVEAKYSDAGVNISVPVIVERYGASSNCSGVTIKELHWLLDNDWIRRQDVKIDKGLYPLRGLMARIFGE</sequence>
<gene>
    <name evidence="1" type="ORF">LCGC14_2829380</name>
</gene>
<organism evidence="1">
    <name type="scientific">marine sediment metagenome</name>
    <dbReference type="NCBI Taxonomy" id="412755"/>
    <lineage>
        <taxon>unclassified sequences</taxon>
        <taxon>metagenomes</taxon>
        <taxon>ecological metagenomes</taxon>
    </lineage>
</organism>
<feature type="non-terminal residue" evidence="1">
    <location>
        <position position="131"/>
    </location>
</feature>
<protein>
    <submittedName>
        <fullName evidence="1">Uncharacterized protein</fullName>
    </submittedName>
</protein>